<protein>
    <submittedName>
        <fullName evidence="1">Uncharacterized protein</fullName>
    </submittedName>
</protein>
<dbReference type="EMBL" id="BPQB01000008">
    <property type="protein sequence ID" value="GJE88124.1"/>
    <property type="molecule type" value="Genomic_DNA"/>
</dbReference>
<reference evidence="1 2" key="1">
    <citation type="submission" date="2021-08" db="EMBL/GenBank/DDBJ databases">
        <title>Draft Genome Sequence of Phanerochaete sordida strain YK-624.</title>
        <authorList>
            <person name="Mori T."/>
            <person name="Dohra H."/>
            <person name="Suzuki T."/>
            <person name="Kawagishi H."/>
            <person name="Hirai H."/>
        </authorList>
    </citation>
    <scope>NUCLEOTIDE SEQUENCE [LARGE SCALE GENOMIC DNA]</scope>
    <source>
        <strain evidence="1 2">YK-624</strain>
    </source>
</reference>
<evidence type="ECO:0000313" key="1">
    <source>
        <dbReference type="EMBL" id="GJE88124.1"/>
    </source>
</evidence>
<dbReference type="Proteomes" id="UP000703269">
    <property type="component" value="Unassembled WGS sequence"/>
</dbReference>
<name>A0A9P3G598_9APHY</name>
<proteinExistence type="predicted"/>
<comment type="caution">
    <text evidence="1">The sequence shown here is derived from an EMBL/GenBank/DDBJ whole genome shotgun (WGS) entry which is preliminary data.</text>
</comment>
<evidence type="ECO:0000313" key="2">
    <source>
        <dbReference type="Proteomes" id="UP000703269"/>
    </source>
</evidence>
<keyword evidence="2" id="KW-1185">Reference proteome</keyword>
<accession>A0A9P3G598</accession>
<sequence>MFPTQEQDPACVALSVLEDDPAWMHEIIRHACNEDPTFRPALLALHRQPDEHYRDANATNDTLWYLQATQMDVCGRPSNVPRIKAEAAEPVLVKKEERDTMLSRATASWNGPTPAPEGLLRRADMTVRRLLAKAAAGALLDERERAALRRILRAVQEMVKPEV</sequence>
<dbReference type="AlphaFoldDB" id="A0A9P3G598"/>
<gene>
    <name evidence="1" type="ORF">PsYK624_042070</name>
</gene>
<organism evidence="1 2">
    <name type="scientific">Phanerochaete sordida</name>
    <dbReference type="NCBI Taxonomy" id="48140"/>
    <lineage>
        <taxon>Eukaryota</taxon>
        <taxon>Fungi</taxon>
        <taxon>Dikarya</taxon>
        <taxon>Basidiomycota</taxon>
        <taxon>Agaricomycotina</taxon>
        <taxon>Agaricomycetes</taxon>
        <taxon>Polyporales</taxon>
        <taxon>Phanerochaetaceae</taxon>
        <taxon>Phanerochaete</taxon>
    </lineage>
</organism>